<feature type="region of interest" description="Disordered" evidence="1">
    <location>
        <begin position="65"/>
        <end position="130"/>
    </location>
</feature>
<protein>
    <submittedName>
        <fullName evidence="2">2-oxoglutarate decarboxylase domain protein</fullName>
        <ecNumber evidence="2">4.1.1.71</ecNumber>
    </submittedName>
</protein>
<feature type="compositionally biased region" description="Low complexity" evidence="1">
    <location>
        <begin position="67"/>
        <end position="84"/>
    </location>
</feature>
<dbReference type="EC" id="4.1.1.71" evidence="2"/>
<name>X8DZJ0_MYCXE</name>
<gene>
    <name evidence="2" type="ORF">I553_9547</name>
</gene>
<feature type="compositionally biased region" description="Polar residues" evidence="1">
    <location>
        <begin position="85"/>
        <end position="106"/>
    </location>
</feature>
<comment type="caution">
    <text evidence="2">The sequence shown here is derived from an EMBL/GenBank/DDBJ whole genome shotgun (WGS) entry which is preliminary data.</text>
</comment>
<reference evidence="2" key="1">
    <citation type="submission" date="2014-01" db="EMBL/GenBank/DDBJ databases">
        <authorList>
            <person name="Brown-Elliot B."/>
            <person name="Wallace R."/>
            <person name="Lenaerts A."/>
            <person name="Ordway D."/>
            <person name="DeGroote M.A."/>
            <person name="Parker T."/>
            <person name="Sizemore C."/>
            <person name="Tallon L.J."/>
            <person name="Sadzewicz L.K."/>
            <person name="Sengamalay N."/>
            <person name="Fraser C.M."/>
            <person name="Hine E."/>
            <person name="Shefchek K.A."/>
            <person name="Das S.P."/>
            <person name="Tettelin H."/>
        </authorList>
    </citation>
    <scope>NUCLEOTIDE SEQUENCE [LARGE SCALE GENOMIC DNA]</scope>
    <source>
        <strain evidence="2">4042</strain>
    </source>
</reference>
<dbReference type="PATRIC" id="fig|1299334.3.peg.1055"/>
<organism evidence="2">
    <name type="scientific">Mycobacterium xenopi 4042</name>
    <dbReference type="NCBI Taxonomy" id="1299334"/>
    <lineage>
        <taxon>Bacteria</taxon>
        <taxon>Bacillati</taxon>
        <taxon>Actinomycetota</taxon>
        <taxon>Actinomycetes</taxon>
        <taxon>Mycobacteriales</taxon>
        <taxon>Mycobacteriaceae</taxon>
        <taxon>Mycobacterium</taxon>
    </lineage>
</organism>
<dbReference type="EMBL" id="JAOB01000011">
    <property type="protein sequence ID" value="EUA73391.1"/>
    <property type="molecule type" value="Genomic_DNA"/>
</dbReference>
<dbReference type="Gene3D" id="1.10.287.1150">
    <property type="entry name" value="TPP helical domain"/>
    <property type="match status" value="1"/>
</dbReference>
<feature type="compositionally biased region" description="Basic and acidic residues" evidence="1">
    <location>
        <begin position="121"/>
        <end position="130"/>
    </location>
</feature>
<dbReference type="GO" id="GO:0008683">
    <property type="term" value="F:2-oxoglutarate decarboxylase activity"/>
    <property type="evidence" value="ECO:0007669"/>
    <property type="project" value="UniProtKB-EC"/>
</dbReference>
<evidence type="ECO:0000256" key="1">
    <source>
        <dbReference type="SAM" id="MobiDB-lite"/>
    </source>
</evidence>
<sequence>MADIDPLRLDNTRFRSHPDLDVLTHGLTLWDLDREFKVDGFAGAEYKKLRDVLSVLRDAYCRHVGWSTPTSSNPNSSSGCSSASRPNTKSRPLPSRSTFCPNSTPPRRSRHFCKPNTLGKNDFRWKARKA</sequence>
<keyword evidence="2" id="KW-0456">Lyase</keyword>
<dbReference type="AlphaFoldDB" id="X8DZJ0"/>
<evidence type="ECO:0000313" key="2">
    <source>
        <dbReference type="EMBL" id="EUA73391.1"/>
    </source>
</evidence>
<proteinExistence type="predicted"/>
<accession>X8DZJ0</accession>